<feature type="compositionally biased region" description="Polar residues" evidence="2">
    <location>
        <begin position="619"/>
        <end position="669"/>
    </location>
</feature>
<dbReference type="GO" id="GO:0006369">
    <property type="term" value="P:termination of RNA polymerase II transcription"/>
    <property type="evidence" value="ECO:0007669"/>
    <property type="project" value="InterPro"/>
</dbReference>
<feature type="compositionally biased region" description="Polar residues" evidence="2">
    <location>
        <begin position="214"/>
        <end position="223"/>
    </location>
</feature>
<protein>
    <submittedName>
        <fullName evidence="4">Polyadenylation and cleavage factor-like 4 isoform A</fullName>
    </submittedName>
</protein>
<keyword evidence="1" id="KW-0507">mRNA processing</keyword>
<dbReference type="GO" id="GO:0005849">
    <property type="term" value="C:mRNA cleavage factor complex"/>
    <property type="evidence" value="ECO:0007669"/>
    <property type="project" value="TreeGrafter"/>
</dbReference>
<dbReference type="InterPro" id="IPR057242">
    <property type="entry name" value="PCFS4-like"/>
</dbReference>
<dbReference type="PROSITE" id="PS51391">
    <property type="entry name" value="CID"/>
    <property type="match status" value="1"/>
</dbReference>
<feature type="domain" description="CID" evidence="3">
    <location>
        <begin position="74"/>
        <end position="202"/>
    </location>
</feature>
<dbReference type="PROSITE" id="PS00028">
    <property type="entry name" value="ZINC_FINGER_C2H2_1"/>
    <property type="match status" value="1"/>
</dbReference>
<comment type="caution">
    <text evidence="4">The sequence shown here is derived from an EMBL/GenBank/DDBJ whole genome shotgun (WGS) entry which is preliminary data.</text>
</comment>
<dbReference type="InterPro" id="IPR045154">
    <property type="entry name" value="PCF11-like"/>
</dbReference>
<feature type="region of interest" description="Disordered" evidence="2">
    <location>
        <begin position="50"/>
        <end position="75"/>
    </location>
</feature>
<accession>A0A445LDY7</accession>
<feature type="compositionally biased region" description="Polar residues" evidence="2">
    <location>
        <begin position="534"/>
        <end position="555"/>
    </location>
</feature>
<dbReference type="PANTHER" id="PTHR15921:SF3">
    <property type="entry name" value="PRE-MRNA CLEAVAGE COMPLEX 2 PROTEIN PCF11"/>
    <property type="match status" value="1"/>
</dbReference>
<reference evidence="4 5" key="1">
    <citation type="submission" date="2018-09" db="EMBL/GenBank/DDBJ databases">
        <title>A high-quality reference genome of wild soybean provides a powerful tool to mine soybean genomes.</title>
        <authorList>
            <person name="Xie M."/>
            <person name="Chung C.Y.L."/>
            <person name="Li M.-W."/>
            <person name="Wong F.-L."/>
            <person name="Chan T.-F."/>
            <person name="Lam H.-M."/>
        </authorList>
    </citation>
    <scope>NUCLEOTIDE SEQUENCE [LARGE SCALE GENOMIC DNA]</scope>
    <source>
        <strain evidence="5">cv. W05</strain>
        <tissue evidence="4">Hypocotyl of etiolated seedlings</tissue>
    </source>
</reference>
<dbReference type="GO" id="GO:0000993">
    <property type="term" value="F:RNA polymerase II complex binding"/>
    <property type="evidence" value="ECO:0007669"/>
    <property type="project" value="InterPro"/>
</dbReference>
<proteinExistence type="predicted"/>
<dbReference type="InterPro" id="IPR013087">
    <property type="entry name" value="Znf_C2H2_type"/>
</dbReference>
<feature type="region of interest" description="Disordered" evidence="2">
    <location>
        <begin position="1"/>
        <end position="32"/>
    </location>
</feature>
<dbReference type="Pfam" id="PF23228">
    <property type="entry name" value="zf_PCFS4"/>
    <property type="match status" value="1"/>
</dbReference>
<dbReference type="FunFam" id="1.25.40.90:FF:000023">
    <property type="entry name" value="polyadenylation and cleavage factor homolog 4"/>
    <property type="match status" value="1"/>
</dbReference>
<feature type="compositionally biased region" description="Low complexity" evidence="2">
    <location>
        <begin position="711"/>
        <end position="721"/>
    </location>
</feature>
<dbReference type="Gene3D" id="1.25.40.90">
    <property type="match status" value="1"/>
</dbReference>
<dbReference type="GO" id="GO:0031124">
    <property type="term" value="P:mRNA 3'-end processing"/>
    <property type="evidence" value="ECO:0007669"/>
    <property type="project" value="InterPro"/>
</dbReference>
<organism evidence="4 5">
    <name type="scientific">Glycine soja</name>
    <name type="common">Wild soybean</name>
    <dbReference type="NCBI Taxonomy" id="3848"/>
    <lineage>
        <taxon>Eukaryota</taxon>
        <taxon>Viridiplantae</taxon>
        <taxon>Streptophyta</taxon>
        <taxon>Embryophyta</taxon>
        <taxon>Tracheophyta</taxon>
        <taxon>Spermatophyta</taxon>
        <taxon>Magnoliopsida</taxon>
        <taxon>eudicotyledons</taxon>
        <taxon>Gunneridae</taxon>
        <taxon>Pentapetalae</taxon>
        <taxon>rosids</taxon>
        <taxon>fabids</taxon>
        <taxon>Fabales</taxon>
        <taxon>Fabaceae</taxon>
        <taxon>Papilionoideae</taxon>
        <taxon>50 kb inversion clade</taxon>
        <taxon>NPAAA clade</taxon>
        <taxon>indigoferoid/millettioid clade</taxon>
        <taxon>Phaseoleae</taxon>
        <taxon>Glycine</taxon>
        <taxon>Glycine subgen. Soja</taxon>
    </lineage>
</organism>
<dbReference type="GO" id="GO:0003729">
    <property type="term" value="F:mRNA binding"/>
    <property type="evidence" value="ECO:0007669"/>
    <property type="project" value="InterPro"/>
</dbReference>
<dbReference type="InterPro" id="IPR006569">
    <property type="entry name" value="CID_dom"/>
</dbReference>
<gene>
    <name evidence="4" type="ORF">D0Y65_007614</name>
</gene>
<dbReference type="InterPro" id="IPR047415">
    <property type="entry name" value="Pcf11_CID"/>
</dbReference>
<name>A0A445LDY7_GLYSO</name>
<dbReference type="PANTHER" id="PTHR15921">
    <property type="entry name" value="PRE-MRNA CLEAVAGE COMPLEX II"/>
    <property type="match status" value="1"/>
</dbReference>
<feature type="region of interest" description="Disordered" evidence="2">
    <location>
        <begin position="594"/>
        <end position="773"/>
    </location>
</feature>
<dbReference type="EMBL" id="QZWG01000003">
    <property type="protein sequence ID" value="RZC21450.1"/>
    <property type="molecule type" value="Genomic_DNA"/>
</dbReference>
<evidence type="ECO:0000256" key="1">
    <source>
        <dbReference type="ARBA" id="ARBA00022664"/>
    </source>
</evidence>
<evidence type="ECO:0000259" key="3">
    <source>
        <dbReference type="PROSITE" id="PS51391"/>
    </source>
</evidence>
<dbReference type="Proteomes" id="UP000289340">
    <property type="component" value="Chromosome 3"/>
</dbReference>
<dbReference type="Pfam" id="PF04818">
    <property type="entry name" value="CID"/>
    <property type="match status" value="1"/>
</dbReference>
<feature type="compositionally biased region" description="Basic and acidic residues" evidence="2">
    <location>
        <begin position="1"/>
        <end position="28"/>
    </location>
</feature>
<feature type="compositionally biased region" description="Polar residues" evidence="2">
    <location>
        <begin position="694"/>
        <end position="710"/>
    </location>
</feature>
<dbReference type="SMART" id="SM00582">
    <property type="entry name" value="RPR"/>
    <property type="match status" value="1"/>
</dbReference>
<dbReference type="AlphaFoldDB" id="A0A445LDY7"/>
<dbReference type="InterPro" id="IPR008942">
    <property type="entry name" value="ENTH_VHS"/>
</dbReference>
<feature type="region of interest" description="Disordered" evidence="2">
    <location>
        <begin position="214"/>
        <end position="268"/>
    </location>
</feature>
<dbReference type="CDD" id="cd16982">
    <property type="entry name" value="CID_Pcf11"/>
    <property type="match status" value="1"/>
</dbReference>
<keyword evidence="5" id="KW-1185">Reference proteome</keyword>
<evidence type="ECO:0000313" key="5">
    <source>
        <dbReference type="Proteomes" id="UP000289340"/>
    </source>
</evidence>
<dbReference type="GO" id="GO:0005737">
    <property type="term" value="C:cytoplasm"/>
    <property type="evidence" value="ECO:0007669"/>
    <property type="project" value="TreeGrafter"/>
</dbReference>
<feature type="region of interest" description="Disordered" evidence="2">
    <location>
        <begin position="534"/>
        <end position="563"/>
    </location>
</feature>
<dbReference type="SUPFAM" id="SSF48464">
    <property type="entry name" value="ENTH/VHS domain"/>
    <property type="match status" value="1"/>
</dbReference>
<evidence type="ECO:0000256" key="2">
    <source>
        <dbReference type="SAM" id="MobiDB-lite"/>
    </source>
</evidence>
<dbReference type="Gramene" id="XM_028370165.1">
    <property type="protein sequence ID" value="XP_028225966.1"/>
    <property type="gene ID" value="LOC114407164"/>
</dbReference>
<sequence length="1034" mass="112999">MSMESTRRSLDRSREPGPKKPRLIDELSARQLPQRTAAVTTLASTRFRANDRDSEISDLGRGGGGGGYQPQPPPHQELVTQYKTALAELTFNSKPIITNLTIIAGENLSAAKAIAAAVCANIIEVPSDQKLPSLYLLDSIVKNIRRDYIKYFASRLPEVFCKAYRQVDPCVHSSMKHLFGTWKGVFPPQSLQMIEKELGFAPAVNGSASVSATVRSDLQSQRPPHSIHVNPKYLERQRLQQSSRSKGVVSDMTGAVLNSNEDSERPDRAAARPWLDPRINMLNNQHTHRDAFNDSVTEKSIDGSYGSSEYSSVISSNLVSGAGRTGSKLIDLGHDKTWFKTDGGDADTTSGQRNGFGLKRSFSNQEAPKSMNLDAHRQPRQSITNLRNNVMSGNWKTSEEEFTRDEMNNGLIDHGPNVLSNLSTDTWMTDDENLEGEDHLHLQITRPIGTKVDREISTVKKQLPGLGGHPPSSWQLQKHHSIDKLNLKPDYSEGFVSTLSGLPTNASSLAVKKGNQSFMSNAVVGMTKFVGQQFDSGETESPSGQSPLRQQSPSLPGTVHHPHSMQNLANQELPPSLKTSQLLGGQIISQHIRDHSPTLRPIVKVGNLRRSQEKDMQGPLSSMTSLRPKLQQKQLNPSQTEVTATTKLPQSKVSLTRGTSEQLTTNNLSAAPVKTGIIPKKSITSNLDPRKRPSQTGVQPTQSGRPTTLISSGSAVASPSSLDPLHNDSSTLPKKPKGKAGQPPQRLSTQPPASSNVSSSSAPILNAAKNNKPNPIANLLSTLVAKGLISAETESPTTVPSVAPKGSKDQTEIITTSCSLPVTSISGSAAVPVSSSEDEVDAATKTCLASPQSTSTEIRNLIGFDFRPNVIREFHPSVIRELWDDIPHHCKVCGIKLKQEELFNRHLEWHATREHGPIKASRSWYAKSSDWIAGKAEYSSESEFNDSVDVHDEKTGSSQLDTMVLADENQCLCVLCGELFEDVYCHERNEWMFKGTIYMNYSDVNSEMESGNVGPIIHAKCLSENSIITNLDND</sequence>
<evidence type="ECO:0000313" key="4">
    <source>
        <dbReference type="EMBL" id="RZC21450.1"/>
    </source>
</evidence>
<feature type="compositionally biased region" description="Low complexity" evidence="2">
    <location>
        <begin position="754"/>
        <end position="773"/>
    </location>
</feature>